<keyword evidence="2" id="KW-1185">Reference proteome</keyword>
<dbReference type="Proteomes" id="UP000605148">
    <property type="component" value="Unassembled WGS sequence"/>
</dbReference>
<reference evidence="1" key="2">
    <citation type="submission" date="2020-09" db="EMBL/GenBank/DDBJ databases">
        <authorList>
            <person name="Sun Q."/>
            <person name="Zhou Y."/>
        </authorList>
    </citation>
    <scope>NUCLEOTIDE SEQUENCE</scope>
    <source>
        <strain evidence="1">CGMCC 1.12426</strain>
    </source>
</reference>
<organism evidence="1 2">
    <name type="scientific">Roseibium aquae</name>
    <dbReference type="NCBI Taxonomy" id="1323746"/>
    <lineage>
        <taxon>Bacteria</taxon>
        <taxon>Pseudomonadati</taxon>
        <taxon>Pseudomonadota</taxon>
        <taxon>Alphaproteobacteria</taxon>
        <taxon>Hyphomicrobiales</taxon>
        <taxon>Stappiaceae</taxon>
        <taxon>Roseibium</taxon>
    </lineage>
</organism>
<name>A0A916X1Q1_9HYPH</name>
<accession>A0A916X1Q1</accession>
<gene>
    <name evidence="1" type="ORF">GCM10011316_29510</name>
</gene>
<dbReference type="OrthoDB" id="7363705at2"/>
<dbReference type="EMBL" id="BMFA01000008">
    <property type="protein sequence ID" value="GGB55522.1"/>
    <property type="molecule type" value="Genomic_DNA"/>
</dbReference>
<dbReference type="InterPro" id="IPR014915">
    <property type="entry name" value="Phage_TLS_TfmB"/>
</dbReference>
<protein>
    <recommendedName>
        <fullName evidence="3">DUF1799 domain-containing protein</fullName>
    </recommendedName>
</protein>
<dbReference type="AlphaFoldDB" id="A0A916X1Q1"/>
<comment type="caution">
    <text evidence="1">The sequence shown here is derived from an EMBL/GenBank/DDBJ whole genome shotgun (WGS) entry which is preliminary data.</text>
</comment>
<evidence type="ECO:0008006" key="3">
    <source>
        <dbReference type="Google" id="ProtNLM"/>
    </source>
</evidence>
<dbReference type="RefSeq" id="WP_150497712.1">
    <property type="nucleotide sequence ID" value="NZ_BMFA01000008.1"/>
</dbReference>
<evidence type="ECO:0000313" key="1">
    <source>
        <dbReference type="EMBL" id="GGB55522.1"/>
    </source>
</evidence>
<proteinExistence type="predicted"/>
<evidence type="ECO:0000313" key="2">
    <source>
        <dbReference type="Proteomes" id="UP000605148"/>
    </source>
</evidence>
<dbReference type="Pfam" id="PF08809">
    <property type="entry name" value="DUF1799"/>
    <property type="match status" value="1"/>
</dbReference>
<reference evidence="1" key="1">
    <citation type="journal article" date="2014" name="Int. J. Syst. Evol. Microbiol.">
        <title>Complete genome sequence of Corynebacterium casei LMG S-19264T (=DSM 44701T), isolated from a smear-ripened cheese.</title>
        <authorList>
            <consortium name="US DOE Joint Genome Institute (JGI-PGF)"/>
            <person name="Walter F."/>
            <person name="Albersmeier A."/>
            <person name="Kalinowski J."/>
            <person name="Ruckert C."/>
        </authorList>
    </citation>
    <scope>NUCLEOTIDE SEQUENCE</scope>
    <source>
        <strain evidence="1">CGMCC 1.12426</strain>
    </source>
</reference>
<sequence>MDADTAADFAALGLPIPDSFPTDPDPFDVMQANWRAVTAFLALETQWRVATGPTGLIWCGLDYAAAAAAVRGRTLRAWQRLLADLRVMEAAALEVLNG</sequence>